<evidence type="ECO:0000313" key="1">
    <source>
        <dbReference type="EMBL" id="VDO96919.1"/>
    </source>
</evidence>
<gene>
    <name evidence="1" type="ORF">SMTD_LOCUS3577</name>
</gene>
<proteinExistence type="predicted"/>
<reference evidence="1 2" key="1">
    <citation type="submission" date="2018-11" db="EMBL/GenBank/DDBJ databases">
        <authorList>
            <consortium name="Pathogen Informatics"/>
        </authorList>
    </citation>
    <scope>NUCLEOTIDE SEQUENCE [LARGE SCALE GENOMIC DNA]</scope>
    <source>
        <strain>Denwood</strain>
        <strain evidence="2">Zambia</strain>
    </source>
</reference>
<dbReference type="Proteomes" id="UP000269396">
    <property type="component" value="Unassembled WGS sequence"/>
</dbReference>
<name>A0A183NN91_9TREM</name>
<feature type="non-terminal residue" evidence="1">
    <location>
        <position position="1"/>
    </location>
</feature>
<accession>A0A183NN91</accession>
<dbReference type="AlphaFoldDB" id="A0A183NN91"/>
<evidence type="ECO:0000313" key="2">
    <source>
        <dbReference type="Proteomes" id="UP000269396"/>
    </source>
</evidence>
<keyword evidence="2" id="KW-1185">Reference proteome</keyword>
<protein>
    <submittedName>
        <fullName evidence="1">Uncharacterized protein</fullName>
    </submittedName>
</protein>
<dbReference type="EMBL" id="UZAL01006821">
    <property type="protein sequence ID" value="VDO96919.1"/>
    <property type="molecule type" value="Genomic_DNA"/>
</dbReference>
<dbReference type="STRING" id="31246.A0A183NN91"/>
<organism evidence="1 2">
    <name type="scientific">Schistosoma mattheei</name>
    <dbReference type="NCBI Taxonomy" id="31246"/>
    <lineage>
        <taxon>Eukaryota</taxon>
        <taxon>Metazoa</taxon>
        <taxon>Spiralia</taxon>
        <taxon>Lophotrochozoa</taxon>
        <taxon>Platyhelminthes</taxon>
        <taxon>Trematoda</taxon>
        <taxon>Digenea</taxon>
        <taxon>Strigeidida</taxon>
        <taxon>Schistosomatoidea</taxon>
        <taxon>Schistosomatidae</taxon>
        <taxon>Schistosoma</taxon>
    </lineage>
</organism>
<sequence length="90" mass="9965">SKLCSISLLSSGRNSVPNFIHGNVLNQEKGYGYLTFNETSYRHAKSLGSLEARTGFYHLKIIAEDCSHPTKSTKSWPITFEVSSSLSLIL</sequence>